<dbReference type="GO" id="GO:0006089">
    <property type="term" value="P:lactate metabolic process"/>
    <property type="evidence" value="ECO:0007669"/>
    <property type="project" value="TreeGrafter"/>
</dbReference>
<dbReference type="SUPFAM" id="SSF51735">
    <property type="entry name" value="NAD(P)-binding Rossmann-fold domains"/>
    <property type="match status" value="1"/>
</dbReference>
<dbReference type="OrthoDB" id="9802969at2"/>
<dbReference type="SUPFAM" id="SSF56327">
    <property type="entry name" value="LDH C-terminal domain-like"/>
    <property type="match status" value="1"/>
</dbReference>
<dbReference type="Gene3D" id="3.40.50.720">
    <property type="entry name" value="NAD(P)-binding Rossmann-like Domain"/>
    <property type="match status" value="1"/>
</dbReference>
<dbReference type="PRINTS" id="PR00086">
    <property type="entry name" value="LLDHDRGNASE"/>
</dbReference>
<dbReference type="Pfam" id="PF02866">
    <property type="entry name" value="Ldh_1_C"/>
    <property type="match status" value="1"/>
</dbReference>
<dbReference type="Gene3D" id="3.90.110.10">
    <property type="entry name" value="Lactate dehydrogenase/glycoside hydrolase, family 4, C-terminal"/>
    <property type="match status" value="1"/>
</dbReference>
<dbReference type="InterPro" id="IPR018177">
    <property type="entry name" value="L-lactate_DH_AS"/>
</dbReference>
<feature type="binding site" evidence="5">
    <location>
        <position position="34"/>
    </location>
    <ligand>
        <name>NAD(+)</name>
        <dbReference type="ChEBI" id="CHEBI:57540"/>
    </ligand>
</feature>
<dbReference type="PANTHER" id="PTHR43128:SF16">
    <property type="entry name" value="L-LACTATE DEHYDROGENASE"/>
    <property type="match status" value="1"/>
</dbReference>
<feature type="active site" description="Proton acceptor" evidence="4">
    <location>
        <position position="174"/>
    </location>
</feature>
<evidence type="ECO:0000256" key="6">
    <source>
        <dbReference type="RuleBase" id="RU003369"/>
    </source>
</evidence>
<evidence type="ECO:0000259" key="7">
    <source>
        <dbReference type="Pfam" id="PF00056"/>
    </source>
</evidence>
<dbReference type="InterPro" id="IPR001236">
    <property type="entry name" value="Lactate/malate_DH_N"/>
</dbReference>
<dbReference type="AlphaFoldDB" id="A0A437M1Y8"/>
<feature type="domain" description="Lactate/malate dehydrogenase N-terminal" evidence="7">
    <location>
        <begin position="4"/>
        <end position="141"/>
    </location>
</feature>
<dbReference type="PIRSF" id="PIRSF000102">
    <property type="entry name" value="Lac_mal_DH"/>
    <property type="match status" value="1"/>
</dbReference>
<dbReference type="InterPro" id="IPR036291">
    <property type="entry name" value="NAD(P)-bd_dom_sf"/>
</dbReference>
<name>A0A437M1Y8_9PROT</name>
<comment type="similarity">
    <text evidence="6">Belongs to the LDH/MDH superfamily.</text>
</comment>
<evidence type="ECO:0000256" key="2">
    <source>
        <dbReference type="ARBA" id="ARBA00023002"/>
    </source>
</evidence>
<comment type="caution">
    <text evidence="9">The sequence shown here is derived from an EMBL/GenBank/DDBJ whole genome shotgun (WGS) entry which is preliminary data.</text>
</comment>
<feature type="binding site" evidence="5">
    <location>
        <begin position="9"/>
        <end position="14"/>
    </location>
    <ligand>
        <name>NAD(+)</name>
        <dbReference type="ChEBI" id="CHEBI:57540"/>
    </ligand>
</feature>
<dbReference type="InterPro" id="IPR022383">
    <property type="entry name" value="Lactate/malate_DH_C"/>
</dbReference>
<keyword evidence="10" id="KW-1185">Reference proteome</keyword>
<evidence type="ECO:0000256" key="5">
    <source>
        <dbReference type="PIRSR" id="PIRSR000102-3"/>
    </source>
</evidence>
<dbReference type="Proteomes" id="UP000282957">
    <property type="component" value="Unassembled WGS sequence"/>
</dbReference>
<sequence length="313" mass="32337">MAGKVGIIGAGQVGASAGYLLSFTPGVREVVLVDLDRARADSEAADIAHAAAFARAGLVRGGDYADLAGADVVVITAGANLKPGQTRLDLLAANVRIVSAIIEQVLKAAPDTLLLFATNPVDVMPALAVRRFGVAPGRAIGTGCALDSARFKDRLARQFGLSPTSVHAQVLGEHGDSEVLHWSGARAGSLPIALFAERMGVDLPPDWQARIAQEVRTSAYRIKEGKGVSNFGIGGCIARLTQALVNDEGTIFSVSTVMDDVLGIPDTCISLPHVLGARGASAPLLPELDDSETQALRHSAQVLREAIAAALGG</sequence>
<organism evidence="9 10">
    <name type="scientific">Rhodovarius crocodyli</name>
    <dbReference type="NCBI Taxonomy" id="1979269"/>
    <lineage>
        <taxon>Bacteria</taxon>
        <taxon>Pseudomonadati</taxon>
        <taxon>Pseudomonadota</taxon>
        <taxon>Alphaproteobacteria</taxon>
        <taxon>Acetobacterales</taxon>
        <taxon>Roseomonadaceae</taxon>
        <taxon>Rhodovarius</taxon>
    </lineage>
</organism>
<evidence type="ECO:0000259" key="8">
    <source>
        <dbReference type="Pfam" id="PF02866"/>
    </source>
</evidence>
<keyword evidence="3 5" id="KW-0520">NAD</keyword>
<proteinExistence type="inferred from homology"/>
<reference evidence="9 10" key="1">
    <citation type="submission" date="2019-01" db="EMBL/GenBank/DDBJ databases">
        <authorList>
            <person name="Chen W.-M."/>
        </authorList>
    </citation>
    <scope>NUCLEOTIDE SEQUENCE [LARGE SCALE GENOMIC DNA]</scope>
    <source>
        <strain evidence="9 10">CCP-6</strain>
    </source>
</reference>
<dbReference type="RefSeq" id="WP_127789700.1">
    <property type="nucleotide sequence ID" value="NZ_SACL01000010.1"/>
</dbReference>
<feature type="domain" description="Lactate/malate dehydrogenase C-terminal" evidence="8">
    <location>
        <begin position="146"/>
        <end position="309"/>
    </location>
</feature>
<feature type="binding site" evidence="5">
    <location>
        <position position="94"/>
    </location>
    <ligand>
        <name>NAD(+)</name>
        <dbReference type="ChEBI" id="CHEBI:57540"/>
    </ligand>
</feature>
<evidence type="ECO:0000256" key="4">
    <source>
        <dbReference type="PIRSR" id="PIRSR000102-1"/>
    </source>
</evidence>
<evidence type="ECO:0000256" key="3">
    <source>
        <dbReference type="ARBA" id="ARBA00023027"/>
    </source>
</evidence>
<evidence type="ECO:0000313" key="9">
    <source>
        <dbReference type="EMBL" id="RVT91596.1"/>
    </source>
</evidence>
<dbReference type="PANTHER" id="PTHR43128">
    <property type="entry name" value="L-2-HYDROXYCARBOXYLATE DEHYDROGENASE (NAD(P)(+))"/>
    <property type="match status" value="1"/>
</dbReference>
<evidence type="ECO:0000256" key="1">
    <source>
        <dbReference type="ARBA" id="ARBA00003966"/>
    </source>
</evidence>
<dbReference type="InterPro" id="IPR001557">
    <property type="entry name" value="L-lactate/malate_DH"/>
</dbReference>
<accession>A0A437M1Y8</accession>
<dbReference type="EMBL" id="SACL01000010">
    <property type="protein sequence ID" value="RVT91596.1"/>
    <property type="molecule type" value="Genomic_DNA"/>
</dbReference>
<evidence type="ECO:0000313" key="10">
    <source>
        <dbReference type="Proteomes" id="UP000282957"/>
    </source>
</evidence>
<keyword evidence="2 6" id="KW-0560">Oxidoreductase</keyword>
<comment type="function">
    <text evidence="1">Catalyzes the reversible oxidation of malate to oxaloacetate.</text>
</comment>
<dbReference type="Pfam" id="PF00056">
    <property type="entry name" value="Ldh_1_N"/>
    <property type="match status" value="1"/>
</dbReference>
<protein>
    <submittedName>
        <fullName evidence="9">L-lactate dehydrogenase</fullName>
    </submittedName>
</protein>
<dbReference type="GO" id="GO:0004459">
    <property type="term" value="F:L-lactate dehydrogenase (NAD+) activity"/>
    <property type="evidence" value="ECO:0007669"/>
    <property type="project" value="InterPro"/>
</dbReference>
<gene>
    <name evidence="9" type="ORF">EOD42_21765</name>
</gene>
<dbReference type="InterPro" id="IPR015955">
    <property type="entry name" value="Lactate_DH/Glyco_Ohase_4_C"/>
</dbReference>
<dbReference type="PROSITE" id="PS00064">
    <property type="entry name" value="L_LDH"/>
    <property type="match status" value="1"/>
</dbReference>